<feature type="region of interest" description="Disordered" evidence="1">
    <location>
        <begin position="744"/>
        <end position="788"/>
    </location>
</feature>
<dbReference type="PANTHER" id="PTHR22929:SF0">
    <property type="entry name" value="TRANSCRIPTION FACTOR TFIIIB COMPONENT B'' HOMOLOG"/>
    <property type="match status" value="1"/>
</dbReference>
<gene>
    <name evidence="3" type="ORF">HRR80_004962</name>
</gene>
<dbReference type="Proteomes" id="UP001161757">
    <property type="component" value="Unassembled WGS sequence"/>
</dbReference>
<evidence type="ECO:0000256" key="1">
    <source>
        <dbReference type="SAM" id="MobiDB-lite"/>
    </source>
</evidence>
<feature type="region of interest" description="Disordered" evidence="1">
    <location>
        <begin position="1"/>
        <end position="173"/>
    </location>
</feature>
<evidence type="ECO:0000313" key="3">
    <source>
        <dbReference type="EMBL" id="KAJ8990899.1"/>
    </source>
</evidence>
<sequence>MSTFSSVVRKPGQKIAPKAAPRRNVQRNPPRPTAAPSLTPESQAVTEKEAVPGDQSVAEKQPSTENLPVAEIQTVTPSIEDVHKGLPAQEGAQTGEKVSAQAQQRTDQETNRAQQANDQEVNRAPPVLESTEIPPVSAAVETSVPLAASPEPVARSSPQIGSQATPPDSVQVLPPSIVSQDATIIHPVHTSPSPRRVDAIPTVAPSGTPTPQKRRLTNELTPVRSEESTQDVDGGAEEHAHAPEPSPKRQKTSHPQQHTSPRCDGGIPMIAPSGAPTVHRRRLTNEPTPVRSEDSTQAGDGGAEEQAHSPEPSPKRQKTSHPQQHTAPTRTSVTPPPTDSLQNILRSSPRHRRSESRTSDVLLQDATSQAAAVSELANSIENRVRETRSRAARPAAASMVETDSPDEQVSEPDVNEARKAKKPRKKRARNAALEGLADQVVENAVTGGKRGGSRRLSRLPTPENAEEHEVDPDEVSMGDLVRDNKLGKKSETEKRMQENWEDILRRRKEEIERRREAAGQRRHGRQELNLNQAAEESGRAHVPQQIIVNGQIVVAAESREVAFGAGVEQAVIEDADVALEDDRIYKYVHQGTLGKHAGRRRGTRWDDVSTELFYKGLRMFGTDFSLIANLFPGMDRRQIKLKFVAEQRINPARVERSVATKEPVDIEEYARMTNQEFQDPDALQAELDAEEKRLRDEEERRRANQGYVDGADVALPSTEGDGDGVGEDGREAHLASLAQGVVNAAGRKQGQVRRGKEPLGRGRQAKKKGMPMEGVEERIGPIEEVYGT</sequence>
<dbReference type="SUPFAM" id="SSF46689">
    <property type="entry name" value="Homeodomain-like"/>
    <property type="match status" value="1"/>
</dbReference>
<reference evidence="3" key="1">
    <citation type="submission" date="2023-01" db="EMBL/GenBank/DDBJ databases">
        <title>Exophiala dermititidis isolated from Cystic Fibrosis Patient.</title>
        <authorList>
            <person name="Kurbessoian T."/>
            <person name="Crocker A."/>
            <person name="Murante D."/>
            <person name="Hogan D.A."/>
            <person name="Stajich J.E."/>
        </authorList>
    </citation>
    <scope>NUCLEOTIDE SEQUENCE</scope>
    <source>
        <strain evidence="3">Ex8</strain>
    </source>
</reference>
<dbReference type="AlphaFoldDB" id="A0AAN6ITL4"/>
<feature type="compositionally biased region" description="Basic and acidic residues" evidence="1">
    <location>
        <begin position="480"/>
        <end position="493"/>
    </location>
</feature>
<dbReference type="InterPro" id="IPR009057">
    <property type="entry name" value="Homeodomain-like_sf"/>
</dbReference>
<feature type="region of interest" description="Disordered" evidence="1">
    <location>
        <begin position="379"/>
        <end position="431"/>
    </location>
</feature>
<feature type="compositionally biased region" description="Basic residues" evidence="1">
    <location>
        <begin position="419"/>
        <end position="429"/>
    </location>
</feature>
<feature type="compositionally biased region" description="Polar residues" evidence="1">
    <location>
        <begin position="320"/>
        <end position="345"/>
    </location>
</feature>
<feature type="region of interest" description="Disordered" evidence="1">
    <location>
        <begin position="444"/>
        <end position="493"/>
    </location>
</feature>
<dbReference type="GO" id="GO:0000126">
    <property type="term" value="C:transcription factor TFIIIB complex"/>
    <property type="evidence" value="ECO:0007669"/>
    <property type="project" value="TreeGrafter"/>
</dbReference>
<dbReference type="InterPro" id="IPR039467">
    <property type="entry name" value="TFIIIB_B''_Myb"/>
</dbReference>
<comment type="caution">
    <text evidence="3">The sequence shown here is derived from an EMBL/GenBank/DDBJ whole genome shotgun (WGS) entry which is preliminary data.</text>
</comment>
<feature type="domain" description="Transcription factor TFIIIB component B'' Myb" evidence="2">
    <location>
        <begin position="599"/>
        <end position="679"/>
    </location>
</feature>
<accession>A0AAN6ITL4</accession>
<proteinExistence type="predicted"/>
<dbReference type="GO" id="GO:0001156">
    <property type="term" value="F:TFIIIC-class transcription factor complex binding"/>
    <property type="evidence" value="ECO:0007669"/>
    <property type="project" value="TreeGrafter"/>
</dbReference>
<feature type="compositionally biased region" description="Polar residues" evidence="1">
    <location>
        <begin position="156"/>
        <end position="168"/>
    </location>
</feature>
<feature type="compositionally biased region" description="Acidic residues" evidence="1">
    <location>
        <begin position="403"/>
        <end position="414"/>
    </location>
</feature>
<dbReference type="Pfam" id="PF15963">
    <property type="entry name" value="Myb_DNA-bind_7"/>
    <property type="match status" value="1"/>
</dbReference>
<organism evidence="3 4">
    <name type="scientific">Exophiala dermatitidis</name>
    <name type="common">Black yeast-like fungus</name>
    <name type="synonym">Wangiella dermatitidis</name>
    <dbReference type="NCBI Taxonomy" id="5970"/>
    <lineage>
        <taxon>Eukaryota</taxon>
        <taxon>Fungi</taxon>
        <taxon>Dikarya</taxon>
        <taxon>Ascomycota</taxon>
        <taxon>Pezizomycotina</taxon>
        <taxon>Eurotiomycetes</taxon>
        <taxon>Chaetothyriomycetidae</taxon>
        <taxon>Chaetothyriales</taxon>
        <taxon>Herpotrichiellaceae</taxon>
        <taxon>Exophiala</taxon>
    </lineage>
</organism>
<feature type="compositionally biased region" description="Polar residues" evidence="1">
    <location>
        <begin position="100"/>
        <end position="119"/>
    </location>
</feature>
<protein>
    <recommendedName>
        <fullName evidence="2">Transcription factor TFIIIB component B'' Myb domain-containing protein</fullName>
    </recommendedName>
</protein>
<dbReference type="EMBL" id="JAJGCB010000009">
    <property type="protein sequence ID" value="KAJ8990899.1"/>
    <property type="molecule type" value="Genomic_DNA"/>
</dbReference>
<feature type="compositionally biased region" description="Acidic residues" evidence="1">
    <location>
        <begin position="464"/>
        <end position="476"/>
    </location>
</feature>
<dbReference type="GO" id="GO:0070898">
    <property type="term" value="P:RNA polymerase III preinitiation complex assembly"/>
    <property type="evidence" value="ECO:0007669"/>
    <property type="project" value="TreeGrafter"/>
</dbReference>
<dbReference type="PANTHER" id="PTHR22929">
    <property type="entry name" value="RNA POLYMERASE III TRANSCRIPTION INITIATION FACTOR B"/>
    <property type="match status" value="1"/>
</dbReference>
<evidence type="ECO:0000259" key="2">
    <source>
        <dbReference type="Pfam" id="PF15963"/>
    </source>
</evidence>
<name>A0AAN6ITL4_EXODE</name>
<feature type="region of interest" description="Disordered" evidence="1">
    <location>
        <begin position="185"/>
        <end position="366"/>
    </location>
</feature>
<feature type="region of interest" description="Disordered" evidence="1">
    <location>
        <begin position="709"/>
        <end position="729"/>
    </location>
</feature>
<evidence type="ECO:0000313" key="4">
    <source>
        <dbReference type="Proteomes" id="UP001161757"/>
    </source>
</evidence>